<sequence>MAFFVIDISKSFITNRVDNESYWTTMKHSNKNISLIFDLHRAQF</sequence>
<dbReference type="AlphaFoldDB" id="A0A2N8ZN04"/>
<name>A0A2N8ZN04_9VIBR</name>
<evidence type="ECO:0000313" key="2">
    <source>
        <dbReference type="Proteomes" id="UP000235828"/>
    </source>
</evidence>
<dbReference type="KEGG" id="vta:B1689"/>
<evidence type="ECO:0000313" key="1">
    <source>
        <dbReference type="EMBL" id="SON53300.1"/>
    </source>
</evidence>
<gene>
    <name evidence="1" type="ORF">VTAP4600_B1689</name>
</gene>
<proteinExistence type="predicted"/>
<accession>A0A2N8ZN04</accession>
<keyword evidence="2" id="KW-1185">Reference proteome</keyword>
<protein>
    <submittedName>
        <fullName evidence="1">Uncharacterized protein</fullName>
    </submittedName>
</protein>
<organism evidence="1 2">
    <name type="scientific">Vibrio tapetis subsp. tapetis</name>
    <dbReference type="NCBI Taxonomy" id="1671868"/>
    <lineage>
        <taxon>Bacteria</taxon>
        <taxon>Pseudomonadati</taxon>
        <taxon>Pseudomonadota</taxon>
        <taxon>Gammaproteobacteria</taxon>
        <taxon>Vibrionales</taxon>
        <taxon>Vibrionaceae</taxon>
        <taxon>Vibrio</taxon>
    </lineage>
</organism>
<dbReference type="Proteomes" id="UP000235828">
    <property type="component" value="Chromosome B"/>
</dbReference>
<reference evidence="1 2" key="1">
    <citation type="submission" date="2017-10" db="EMBL/GenBank/DDBJ databases">
        <authorList>
            <person name="Banno H."/>
            <person name="Chua N.-H."/>
        </authorList>
    </citation>
    <scope>NUCLEOTIDE SEQUENCE [LARGE SCALE GENOMIC DNA]</scope>
    <source>
        <strain evidence="1">Vibrio tapetis CECT4600</strain>
    </source>
</reference>
<dbReference type="EMBL" id="LT960612">
    <property type="protein sequence ID" value="SON53300.1"/>
    <property type="molecule type" value="Genomic_DNA"/>
</dbReference>